<protein>
    <recommendedName>
        <fullName evidence="2">Histidinol-phosphatase</fullName>
    </recommendedName>
</protein>
<evidence type="ECO:0008006" key="2">
    <source>
        <dbReference type="Google" id="ProtNLM"/>
    </source>
</evidence>
<name>A0A6J4KIB2_9ACTN</name>
<organism evidence="1">
    <name type="scientific">uncultured Friedmanniella sp</name>
    <dbReference type="NCBI Taxonomy" id="335381"/>
    <lineage>
        <taxon>Bacteria</taxon>
        <taxon>Bacillati</taxon>
        <taxon>Actinomycetota</taxon>
        <taxon>Actinomycetes</taxon>
        <taxon>Propionibacteriales</taxon>
        <taxon>Nocardioidaceae</taxon>
        <taxon>Friedmanniella</taxon>
        <taxon>environmental samples</taxon>
    </lineage>
</organism>
<dbReference type="Gene3D" id="3.20.20.140">
    <property type="entry name" value="Metal-dependent hydrolases"/>
    <property type="match status" value="1"/>
</dbReference>
<evidence type="ECO:0000313" key="1">
    <source>
        <dbReference type="EMBL" id="CAA9305731.1"/>
    </source>
</evidence>
<gene>
    <name evidence="1" type="ORF">AVDCRST_MAG48-1687</name>
</gene>
<sequence length="88" mass="9526">MAARGHPHRARRSHAVAEGERALEINTALPLDDTVLGWWVEEGGRRVTFGSDGHEPEKVGRGLAAAGARAEAHGFRPDARPEAPWLRG</sequence>
<dbReference type="SUPFAM" id="SSF89550">
    <property type="entry name" value="PHP domain-like"/>
    <property type="match status" value="1"/>
</dbReference>
<dbReference type="EMBL" id="CADCTS010000244">
    <property type="protein sequence ID" value="CAA9305731.1"/>
    <property type="molecule type" value="Genomic_DNA"/>
</dbReference>
<accession>A0A6J4KIB2</accession>
<dbReference type="InterPro" id="IPR016195">
    <property type="entry name" value="Pol/histidinol_Pase-like"/>
</dbReference>
<reference evidence="1" key="1">
    <citation type="submission" date="2020-02" db="EMBL/GenBank/DDBJ databases">
        <authorList>
            <person name="Meier V. D."/>
        </authorList>
    </citation>
    <scope>NUCLEOTIDE SEQUENCE</scope>
    <source>
        <strain evidence="1">AVDCRST_MAG48</strain>
    </source>
</reference>
<dbReference type="AlphaFoldDB" id="A0A6J4KIB2"/>
<proteinExistence type="predicted"/>